<evidence type="ECO:0000313" key="7">
    <source>
        <dbReference type="EMBL" id="MBM7631348.1"/>
    </source>
</evidence>
<sequence length="393" mass="43033">MRNVGNEVQFAIYQSQQTNPFPIQFEDWVKGASDKLTSEAFDYIAGGAGSDYTVQANVDRFKAYNIVPRMFCNVEERDLSVELFGHTYPFPVLHAPIGVQSIIHEDKELGSARACAKLGVPYIASSAASTTLEDIAEAMGDHPRWFQLYWSRDAEIAASFLQRAERAGYSAIVITLDTPMMAWREKDLTNAYLPFLKGEGVANYLSDPAFRAKLEKPPEEDPQAAIEQWAKVFGNATLTWEDLSFIRQHTTLPIILKGIVHPEDAKLAVEANVDGIIVSNHGGRQVDGSITAIDALPEIADVVRGRVPILMDSGIRRGADVLKALALGATAVLVGRPSMYALAVGGEEGVETLFKQLVADVDLTLALAGGTNVRHLDKEFLQSSYVSSERSFK</sequence>
<name>A0ABS2P937_9BACL</name>
<dbReference type="RefSeq" id="WP_204695497.1">
    <property type="nucleotide sequence ID" value="NZ_JAFBEC010000001.1"/>
</dbReference>
<keyword evidence="8" id="KW-1185">Reference proteome</keyword>
<dbReference type="PIRSF" id="PIRSF000138">
    <property type="entry name" value="Al-hdrx_acd_dh"/>
    <property type="match status" value="1"/>
</dbReference>
<evidence type="ECO:0000313" key="8">
    <source>
        <dbReference type="Proteomes" id="UP000741863"/>
    </source>
</evidence>
<dbReference type="Gene3D" id="3.20.20.70">
    <property type="entry name" value="Aldolase class I"/>
    <property type="match status" value="1"/>
</dbReference>
<accession>A0ABS2P937</accession>
<proteinExistence type="inferred from homology"/>
<dbReference type="InterPro" id="IPR037350">
    <property type="entry name" value="LMO_FMN"/>
</dbReference>
<comment type="similarity">
    <text evidence="3">Belongs to the FMN-dependent alpha-hydroxy acid dehydrogenase family.</text>
</comment>
<dbReference type="GO" id="GO:0004460">
    <property type="term" value="F:L-lactate dehydrogenase (cytochrome) activity"/>
    <property type="evidence" value="ECO:0007669"/>
    <property type="project" value="UniProtKB-EC"/>
</dbReference>
<evidence type="ECO:0000256" key="4">
    <source>
        <dbReference type="ARBA" id="ARBA00029513"/>
    </source>
</evidence>
<dbReference type="InterPro" id="IPR008259">
    <property type="entry name" value="FMN_hydac_DH_AS"/>
</dbReference>
<comment type="catalytic activity">
    <reaction evidence="5">
        <text>(S)-lactate + O2 = pyruvate + H2O2</text>
        <dbReference type="Rhea" id="RHEA:55868"/>
        <dbReference type="ChEBI" id="CHEBI:15361"/>
        <dbReference type="ChEBI" id="CHEBI:15379"/>
        <dbReference type="ChEBI" id="CHEBI:16240"/>
        <dbReference type="ChEBI" id="CHEBI:16651"/>
    </reaction>
    <physiologicalReaction direction="left-to-right" evidence="5">
        <dbReference type="Rhea" id="RHEA:55869"/>
    </physiologicalReaction>
</comment>
<evidence type="ECO:0000256" key="2">
    <source>
        <dbReference type="ARBA" id="ARBA00023002"/>
    </source>
</evidence>
<keyword evidence="2 7" id="KW-0560">Oxidoreductase</keyword>
<protein>
    <recommendedName>
        <fullName evidence="4">L-lactate oxidase</fullName>
    </recommendedName>
</protein>
<comment type="caution">
    <text evidence="7">The sequence shown here is derived from an EMBL/GenBank/DDBJ whole genome shotgun (WGS) entry which is preliminary data.</text>
</comment>
<comment type="cofactor">
    <cofactor evidence="1">
        <name>FMN</name>
        <dbReference type="ChEBI" id="CHEBI:58210"/>
    </cofactor>
</comment>
<evidence type="ECO:0000256" key="5">
    <source>
        <dbReference type="ARBA" id="ARBA00048754"/>
    </source>
</evidence>
<dbReference type="EMBL" id="JAFBEC010000001">
    <property type="protein sequence ID" value="MBM7631348.1"/>
    <property type="molecule type" value="Genomic_DNA"/>
</dbReference>
<dbReference type="Pfam" id="PF01070">
    <property type="entry name" value="FMN_dh"/>
    <property type="match status" value="1"/>
</dbReference>
<dbReference type="PROSITE" id="PS00557">
    <property type="entry name" value="FMN_HYDROXY_ACID_DH_1"/>
    <property type="match status" value="1"/>
</dbReference>
<dbReference type="InterPro" id="IPR013785">
    <property type="entry name" value="Aldolase_TIM"/>
</dbReference>
<dbReference type="PANTHER" id="PTHR10578:SF143">
    <property type="entry name" value="FMN-DEPENDENT ALPHA-HYDROXY ACID DEHYDROGENASE PB1A11.03"/>
    <property type="match status" value="1"/>
</dbReference>
<dbReference type="InterPro" id="IPR037396">
    <property type="entry name" value="FMN_HAD"/>
</dbReference>
<evidence type="ECO:0000259" key="6">
    <source>
        <dbReference type="PROSITE" id="PS51349"/>
    </source>
</evidence>
<dbReference type="PROSITE" id="PS51349">
    <property type="entry name" value="FMN_HYDROXY_ACID_DH_2"/>
    <property type="match status" value="1"/>
</dbReference>
<dbReference type="InterPro" id="IPR000262">
    <property type="entry name" value="FMN-dep_DH"/>
</dbReference>
<dbReference type="InterPro" id="IPR012133">
    <property type="entry name" value="Alpha-hydoxy_acid_DH_FMN"/>
</dbReference>
<feature type="domain" description="FMN hydroxy acid dehydrogenase" evidence="6">
    <location>
        <begin position="17"/>
        <end position="386"/>
    </location>
</feature>
<evidence type="ECO:0000256" key="3">
    <source>
        <dbReference type="ARBA" id="ARBA00024042"/>
    </source>
</evidence>
<reference evidence="7 8" key="1">
    <citation type="submission" date="2021-01" db="EMBL/GenBank/DDBJ databases">
        <title>Genomic Encyclopedia of Type Strains, Phase IV (KMG-IV): sequencing the most valuable type-strain genomes for metagenomic binning, comparative biology and taxonomic classification.</title>
        <authorList>
            <person name="Goeker M."/>
        </authorList>
    </citation>
    <scope>NUCLEOTIDE SEQUENCE [LARGE SCALE GENOMIC DNA]</scope>
    <source>
        <strain evidence="7 8">DSM 25540</strain>
    </source>
</reference>
<dbReference type="Proteomes" id="UP000741863">
    <property type="component" value="Unassembled WGS sequence"/>
</dbReference>
<gene>
    <name evidence="7" type="ORF">JOD17_000439</name>
</gene>
<organism evidence="7 8">
    <name type="scientific">Geomicrobium sediminis</name>
    <dbReference type="NCBI Taxonomy" id="1347788"/>
    <lineage>
        <taxon>Bacteria</taxon>
        <taxon>Bacillati</taxon>
        <taxon>Bacillota</taxon>
        <taxon>Bacilli</taxon>
        <taxon>Bacillales</taxon>
        <taxon>Geomicrobium</taxon>
    </lineage>
</organism>
<evidence type="ECO:0000256" key="1">
    <source>
        <dbReference type="ARBA" id="ARBA00001917"/>
    </source>
</evidence>
<dbReference type="CDD" id="cd03332">
    <property type="entry name" value="LMO_FMN"/>
    <property type="match status" value="1"/>
</dbReference>
<dbReference type="PANTHER" id="PTHR10578">
    <property type="entry name" value="S -2-HYDROXY-ACID OXIDASE-RELATED"/>
    <property type="match status" value="1"/>
</dbReference>
<dbReference type="SUPFAM" id="SSF51395">
    <property type="entry name" value="FMN-linked oxidoreductases"/>
    <property type="match status" value="1"/>
</dbReference>